<dbReference type="Pfam" id="PF04151">
    <property type="entry name" value="PPC"/>
    <property type="match status" value="2"/>
</dbReference>
<evidence type="ECO:0000259" key="1">
    <source>
        <dbReference type="Pfam" id="PF04151"/>
    </source>
</evidence>
<sequence length="246" mass="26951">MTNFNLGTLSSTPSHFSFETPNSTDVYQFQINSTRNVNLSLNEISAGDDSDLRLFRDVNGNGVFDANDRADGLVASSLNSSNFDDSINVRAGAGTYFAEVSRFSGSGTVTYDLDWSATTPNSTSDFSNLLPKEFELGKLSGDVTRIGYISDKNTADVYHFSLENFQGVNITLSGLSDDADIRLIRDFNHNGRVEVGEEIARSIKSGITSDIISNTDKTGEYFLQVDQFKGSTNYTLTFDQFTTSFA</sequence>
<dbReference type="EMBL" id="JACJTU010000008">
    <property type="protein sequence ID" value="MBD2734397.1"/>
    <property type="molecule type" value="Genomic_DNA"/>
</dbReference>
<reference evidence="2 3" key="1">
    <citation type="journal article" date="2020" name="ISME J.">
        <title>Comparative genomics reveals insights into cyanobacterial evolution and habitat adaptation.</title>
        <authorList>
            <person name="Chen M.Y."/>
            <person name="Teng W.K."/>
            <person name="Zhao L."/>
            <person name="Hu C.X."/>
            <person name="Zhou Y.K."/>
            <person name="Han B.P."/>
            <person name="Song L.R."/>
            <person name="Shu W.S."/>
        </authorList>
    </citation>
    <scope>NUCLEOTIDE SEQUENCE [LARGE SCALE GENOMIC DNA]</scope>
    <source>
        <strain evidence="2 3">FACHB-159</strain>
    </source>
</reference>
<evidence type="ECO:0000313" key="2">
    <source>
        <dbReference type="EMBL" id="MBD2734397.1"/>
    </source>
</evidence>
<dbReference type="Gene3D" id="2.60.120.380">
    <property type="match status" value="2"/>
</dbReference>
<proteinExistence type="predicted"/>
<feature type="domain" description="Peptidase C-terminal archaeal/bacterial" evidence="1">
    <location>
        <begin position="24"/>
        <end position="101"/>
    </location>
</feature>
<comment type="caution">
    <text evidence="2">The sequence shown here is derived from an EMBL/GenBank/DDBJ whole genome shotgun (WGS) entry which is preliminary data.</text>
</comment>
<keyword evidence="3" id="KW-1185">Reference proteome</keyword>
<organism evidence="2 3">
    <name type="scientific">Nostoc paludosum FACHB-159</name>
    <dbReference type="NCBI Taxonomy" id="2692908"/>
    <lineage>
        <taxon>Bacteria</taxon>
        <taxon>Bacillati</taxon>
        <taxon>Cyanobacteriota</taxon>
        <taxon>Cyanophyceae</taxon>
        <taxon>Nostocales</taxon>
        <taxon>Nostocaceae</taxon>
        <taxon>Nostoc</taxon>
    </lineage>
</organism>
<feature type="domain" description="Peptidase C-terminal archaeal/bacterial" evidence="1">
    <location>
        <begin position="155"/>
        <end position="226"/>
    </location>
</feature>
<accession>A0ABR8K8C5</accession>
<dbReference type="SUPFAM" id="SSF89260">
    <property type="entry name" value="Collagen-binding domain"/>
    <property type="match status" value="2"/>
</dbReference>
<evidence type="ECO:0000313" key="3">
    <source>
        <dbReference type="Proteomes" id="UP000637383"/>
    </source>
</evidence>
<dbReference type="InterPro" id="IPR007280">
    <property type="entry name" value="Peptidase_C_arc/bac"/>
</dbReference>
<dbReference type="RefSeq" id="WP_190955100.1">
    <property type="nucleotide sequence ID" value="NZ_JACJTU010000008.1"/>
</dbReference>
<dbReference type="Proteomes" id="UP000637383">
    <property type="component" value="Unassembled WGS sequence"/>
</dbReference>
<protein>
    <submittedName>
        <fullName evidence="2">PPC domain-containing protein</fullName>
    </submittedName>
</protein>
<name>A0ABR8K8C5_9NOSO</name>
<gene>
    <name evidence="2" type="ORF">H6H03_10805</name>
</gene>